<dbReference type="Pfam" id="PF05773">
    <property type="entry name" value="RWD"/>
    <property type="match status" value="1"/>
</dbReference>
<dbReference type="PANTHER" id="PTHR12292">
    <property type="entry name" value="RWD DOMAIN-CONTAINING PROTEIN"/>
    <property type="match status" value="1"/>
</dbReference>
<feature type="domain" description="RWD" evidence="3">
    <location>
        <begin position="8"/>
        <end position="112"/>
    </location>
</feature>
<dbReference type="Gene3D" id="3.10.110.10">
    <property type="entry name" value="Ubiquitin Conjugating Enzyme"/>
    <property type="match status" value="1"/>
</dbReference>
<dbReference type="Pfam" id="PF16543">
    <property type="entry name" value="DFRP_C"/>
    <property type="match status" value="1"/>
</dbReference>
<dbReference type="InterPro" id="IPR016135">
    <property type="entry name" value="UBQ-conjugating_enzyme/RWD"/>
</dbReference>
<gene>
    <name evidence="4" type="ORF">Agabi119p4_3088</name>
</gene>
<dbReference type="EMBL" id="JABXXO010000004">
    <property type="protein sequence ID" value="KAF7778743.1"/>
    <property type="molecule type" value="Genomic_DNA"/>
</dbReference>
<evidence type="ECO:0000259" key="3">
    <source>
        <dbReference type="PROSITE" id="PS50908"/>
    </source>
</evidence>
<feature type="region of interest" description="Disordered" evidence="2">
    <location>
        <begin position="218"/>
        <end position="240"/>
    </location>
</feature>
<feature type="coiled-coil region" evidence="1">
    <location>
        <begin position="106"/>
        <end position="142"/>
    </location>
</feature>
<dbReference type="Proteomes" id="UP000629468">
    <property type="component" value="Unassembled WGS sequence"/>
</dbReference>
<name>A0A8H7F6L2_AGABI</name>
<comment type="caution">
    <text evidence="4">The sequence shown here is derived from an EMBL/GenBank/DDBJ whole genome shotgun (WGS) entry which is preliminary data.</text>
</comment>
<dbReference type="PROSITE" id="PS50908">
    <property type="entry name" value="RWD"/>
    <property type="match status" value="1"/>
</dbReference>
<protein>
    <recommendedName>
        <fullName evidence="3">RWD domain-containing protein</fullName>
    </recommendedName>
</protein>
<organism evidence="4 5">
    <name type="scientific">Agaricus bisporus var. burnettii</name>
    <dbReference type="NCBI Taxonomy" id="192524"/>
    <lineage>
        <taxon>Eukaryota</taxon>
        <taxon>Fungi</taxon>
        <taxon>Dikarya</taxon>
        <taxon>Basidiomycota</taxon>
        <taxon>Agaricomycotina</taxon>
        <taxon>Agaricomycetes</taxon>
        <taxon>Agaricomycetidae</taxon>
        <taxon>Agaricales</taxon>
        <taxon>Agaricineae</taxon>
        <taxon>Agaricaceae</taxon>
        <taxon>Agaricus</taxon>
    </lineage>
</organism>
<dbReference type="InterPro" id="IPR032378">
    <property type="entry name" value="ZC3H15/TMA46_C"/>
</dbReference>
<dbReference type="SMART" id="SM00591">
    <property type="entry name" value="RWD"/>
    <property type="match status" value="1"/>
</dbReference>
<dbReference type="CDD" id="cd23823">
    <property type="entry name" value="RWD_GCN2"/>
    <property type="match status" value="1"/>
</dbReference>
<evidence type="ECO:0000256" key="1">
    <source>
        <dbReference type="SAM" id="Coils"/>
    </source>
</evidence>
<keyword evidence="1" id="KW-0175">Coiled coil</keyword>
<accession>A0A8H7F6L2</accession>
<dbReference type="SUPFAM" id="SSF54495">
    <property type="entry name" value="UBC-like"/>
    <property type="match status" value="1"/>
</dbReference>
<reference evidence="4 5" key="1">
    <citation type="journal article" name="Sci. Rep.">
        <title>Telomere-to-telomere assembled and centromere annotated genomes of the two main subspecies of the button mushroom Agaricus bisporus reveal especially polymorphic chromosome ends.</title>
        <authorList>
            <person name="Sonnenberg A.S.M."/>
            <person name="Sedaghat-Telgerd N."/>
            <person name="Lavrijssen B."/>
            <person name="Ohm R.A."/>
            <person name="Hendrickx P.M."/>
            <person name="Scholtmeijer K."/>
            <person name="Baars J.J.P."/>
            <person name="van Peer A."/>
        </authorList>
    </citation>
    <scope>NUCLEOTIDE SEQUENCE [LARGE SCALE GENOMIC DNA]</scope>
    <source>
        <strain evidence="4 5">H119_p4</strain>
    </source>
</reference>
<dbReference type="InterPro" id="IPR006575">
    <property type="entry name" value="RWD_dom"/>
</dbReference>
<evidence type="ECO:0000313" key="5">
    <source>
        <dbReference type="Proteomes" id="UP000629468"/>
    </source>
</evidence>
<evidence type="ECO:0000256" key="2">
    <source>
        <dbReference type="SAM" id="MobiDB-lite"/>
    </source>
</evidence>
<dbReference type="AlphaFoldDB" id="A0A8H7F6L2"/>
<evidence type="ECO:0000313" key="4">
    <source>
        <dbReference type="EMBL" id="KAF7778743.1"/>
    </source>
</evidence>
<proteinExistence type="predicted"/>
<sequence length="240" mass="27947">MSSGILAEELEVLEAIYPTELTKLPNGDVQIDVEPEETEDGAEPLKVTLNVHYTDDYPQSIPQLSLEPIDTTFDDEEISQLLQELQSVGEDNIGMAMTFTLVSHLREQLSKLLRERIESLKKEEQQRERLELEAEEARTRGTPVTVESFKAWKVKFDQELAHKKAQEEEEKLRALTFKEREEYRRYATRLSGRQLFERNRHLEDESLMEEGAVSVDFSQYERTEVDQEEESERVTFSDSD</sequence>
<dbReference type="InterPro" id="IPR040213">
    <property type="entry name" value="GIR2-like"/>
</dbReference>